<evidence type="ECO:0000313" key="3">
    <source>
        <dbReference type="Proteomes" id="UP001056635"/>
    </source>
</evidence>
<gene>
    <name evidence="2" type="ORF">K6958_10895</name>
</gene>
<proteinExistence type="predicted"/>
<evidence type="ECO:0000256" key="1">
    <source>
        <dbReference type="SAM" id="SignalP"/>
    </source>
</evidence>
<name>A0ABY4RCQ4_9GAMM</name>
<dbReference type="Pfam" id="PF07027">
    <property type="entry name" value="DUF1318"/>
    <property type="match status" value="1"/>
</dbReference>
<protein>
    <submittedName>
        <fullName evidence="2">YdbL family protein</fullName>
    </submittedName>
</protein>
<evidence type="ECO:0000313" key="2">
    <source>
        <dbReference type="EMBL" id="UQY46143.1"/>
    </source>
</evidence>
<dbReference type="InterPro" id="IPR008309">
    <property type="entry name" value="YdbL"/>
</dbReference>
<keyword evidence="3" id="KW-1185">Reference proteome</keyword>
<dbReference type="Proteomes" id="UP001056635">
    <property type="component" value="Chromosome"/>
</dbReference>
<dbReference type="EMBL" id="CP082904">
    <property type="protein sequence ID" value="UQY46143.1"/>
    <property type="molecule type" value="Genomic_DNA"/>
</dbReference>
<reference evidence="2" key="1">
    <citation type="submission" date="2021-09" db="EMBL/GenBank/DDBJ databases">
        <title>First case of bloodstream infection caused by Mixta hanseatica sp. nov., a member of the Erwiniaceae family.</title>
        <authorList>
            <person name="Both A."/>
            <person name="Huang J."/>
            <person name="Wenzel P."/>
            <person name="Aepfelbacher M."/>
            <person name="Rohde H."/>
            <person name="Christner M."/>
            <person name="Hentschke M."/>
        </authorList>
    </citation>
    <scope>NUCLEOTIDE SEQUENCE</scope>
    <source>
        <strain evidence="2">X22927</strain>
    </source>
</reference>
<feature type="chain" id="PRO_5047036619" evidence="1">
    <location>
        <begin position="21"/>
        <end position="107"/>
    </location>
</feature>
<keyword evidence="1" id="KW-0732">Signal</keyword>
<sequence length="107" mass="11835">MKGWVTFSLLCLLAASPAQALTLNEARQQGRVGETLSGYLAPRQQDAETAALIAQINQQREQRYREVAQRNQLSTAEVARIAGEKLVQRAAAGEYVQGINGRWVRKP</sequence>
<organism evidence="2 3">
    <name type="scientific">Mixta hanseatica</name>
    <dbReference type="NCBI Taxonomy" id="2872648"/>
    <lineage>
        <taxon>Bacteria</taxon>
        <taxon>Pseudomonadati</taxon>
        <taxon>Pseudomonadota</taxon>
        <taxon>Gammaproteobacteria</taxon>
        <taxon>Enterobacterales</taxon>
        <taxon>Erwiniaceae</taxon>
        <taxon>Mixta</taxon>
    </lineage>
</organism>
<accession>A0ABY4RCQ4</accession>
<dbReference type="PIRSF" id="PIRSF025560">
    <property type="entry name" value="UCP025560"/>
    <property type="match status" value="1"/>
</dbReference>
<dbReference type="RefSeq" id="WP_249894667.1">
    <property type="nucleotide sequence ID" value="NZ_CP082904.1"/>
</dbReference>
<feature type="signal peptide" evidence="1">
    <location>
        <begin position="1"/>
        <end position="20"/>
    </location>
</feature>